<dbReference type="Gene3D" id="3.40.50.2020">
    <property type="match status" value="1"/>
</dbReference>
<evidence type="ECO:0000259" key="3">
    <source>
        <dbReference type="Pfam" id="PF00156"/>
    </source>
</evidence>
<keyword evidence="1 4" id="KW-0328">Glycosyltransferase</keyword>
<dbReference type="InterPro" id="IPR029057">
    <property type="entry name" value="PRTase-like"/>
</dbReference>
<evidence type="ECO:0000256" key="1">
    <source>
        <dbReference type="ARBA" id="ARBA00022676"/>
    </source>
</evidence>
<gene>
    <name evidence="4" type="ORF">ENM31_05160</name>
</gene>
<dbReference type="CDD" id="cd06223">
    <property type="entry name" value="PRTases_typeI"/>
    <property type="match status" value="1"/>
</dbReference>
<dbReference type="EMBL" id="DRXH01000178">
    <property type="protein sequence ID" value="HHM44665.1"/>
    <property type="molecule type" value="Genomic_DNA"/>
</dbReference>
<protein>
    <submittedName>
        <fullName evidence="4">Phosphoribosyltransferase</fullName>
    </submittedName>
</protein>
<dbReference type="PANTHER" id="PTHR43363">
    <property type="entry name" value="HYPOXANTHINE PHOSPHORIBOSYLTRANSFERASE"/>
    <property type="match status" value="1"/>
</dbReference>
<proteinExistence type="predicted"/>
<dbReference type="PANTHER" id="PTHR43363:SF1">
    <property type="entry name" value="HYPOXANTHINE-GUANINE PHOSPHORIBOSYLTRANSFERASE"/>
    <property type="match status" value="1"/>
</dbReference>
<organism evidence="4">
    <name type="scientific">Caldiarchaeum subterraneum</name>
    <dbReference type="NCBI Taxonomy" id="311458"/>
    <lineage>
        <taxon>Archaea</taxon>
        <taxon>Nitrososphaerota</taxon>
        <taxon>Candidatus Caldarchaeales</taxon>
        <taxon>Candidatus Caldarchaeaceae</taxon>
        <taxon>Candidatus Caldarchaeum</taxon>
    </lineage>
</organism>
<keyword evidence="2 4" id="KW-0808">Transferase</keyword>
<dbReference type="AlphaFoldDB" id="A0A7J3VUP7"/>
<dbReference type="Pfam" id="PF00156">
    <property type="entry name" value="Pribosyltran"/>
    <property type="match status" value="1"/>
</dbReference>
<sequence length="202" mass="22955">METKAVGRRKFLVLTWTDVEMLVDRLERLITSDGYGVDTIVGVLRGGMVVANLLSDLLGVREVYVVGCKSYSDTEREELKVYHDLELRELTGRKILLVDDVADTGATLEVAVNRVLKPRQPDMVRTATLLVKPWSRIRPDYVVESTDAWIVFPWERMETVKAVAKIFVEEYGLGEAVKQLAVMSRLDEKKIVEAVKNFYTMS</sequence>
<name>A0A7J3VUP7_CALS0</name>
<dbReference type="SUPFAM" id="SSF53271">
    <property type="entry name" value="PRTase-like"/>
    <property type="match status" value="1"/>
</dbReference>
<reference evidence="4" key="1">
    <citation type="journal article" date="2020" name="mSystems">
        <title>Genome- and Community-Level Interaction Insights into Carbon Utilization and Element Cycling Functions of Hydrothermarchaeota in Hydrothermal Sediment.</title>
        <authorList>
            <person name="Zhou Z."/>
            <person name="Liu Y."/>
            <person name="Xu W."/>
            <person name="Pan J."/>
            <person name="Luo Z.H."/>
            <person name="Li M."/>
        </authorList>
    </citation>
    <scope>NUCLEOTIDE SEQUENCE [LARGE SCALE GENOMIC DNA]</scope>
    <source>
        <strain evidence="4">SpSt-1074</strain>
    </source>
</reference>
<dbReference type="InterPro" id="IPR000836">
    <property type="entry name" value="PRTase_dom"/>
</dbReference>
<dbReference type="GO" id="GO:0016757">
    <property type="term" value="F:glycosyltransferase activity"/>
    <property type="evidence" value="ECO:0007669"/>
    <property type="project" value="UniProtKB-KW"/>
</dbReference>
<evidence type="ECO:0000256" key="2">
    <source>
        <dbReference type="ARBA" id="ARBA00022679"/>
    </source>
</evidence>
<accession>A0A7J3VUP7</accession>
<evidence type="ECO:0000313" key="4">
    <source>
        <dbReference type="EMBL" id="HHM44665.1"/>
    </source>
</evidence>
<feature type="domain" description="Phosphoribosyltransferase" evidence="3">
    <location>
        <begin position="17"/>
        <end position="154"/>
    </location>
</feature>
<comment type="caution">
    <text evidence="4">The sequence shown here is derived from an EMBL/GenBank/DDBJ whole genome shotgun (WGS) entry which is preliminary data.</text>
</comment>